<dbReference type="EMBL" id="CP053452">
    <property type="protein sequence ID" value="QJX01289.1"/>
    <property type="molecule type" value="Genomic_DNA"/>
</dbReference>
<gene>
    <name evidence="2" type="ORF">FTUN_8931</name>
</gene>
<reference evidence="3" key="1">
    <citation type="submission" date="2020-05" db="EMBL/GenBank/DDBJ databases">
        <title>Frigoriglobus tundricola gen. nov., sp. nov., a psychrotolerant cellulolytic planctomycete of the family Gemmataceae with two divergent copies of 16S rRNA gene.</title>
        <authorList>
            <person name="Kulichevskaya I.S."/>
            <person name="Ivanova A.A."/>
            <person name="Naumoff D.G."/>
            <person name="Beletsky A.V."/>
            <person name="Rijpstra W.I.C."/>
            <person name="Sinninghe Damste J.S."/>
            <person name="Mardanov A.V."/>
            <person name="Ravin N.V."/>
            <person name="Dedysh S.N."/>
        </authorList>
    </citation>
    <scope>NUCLEOTIDE SEQUENCE [LARGE SCALE GENOMIC DNA]</scope>
    <source>
        <strain evidence="3">PL17</strain>
    </source>
</reference>
<evidence type="ECO:0000313" key="3">
    <source>
        <dbReference type="Proteomes" id="UP000503447"/>
    </source>
</evidence>
<proteinExistence type="predicted"/>
<keyword evidence="1" id="KW-0732">Signal</keyword>
<sequence length="183" mass="18678">MLKKAIALGVFLAGGLALGAEPAASGPQVGEKVPGPFKPLNATGPDAGKEECLYCKQGSKPMVMVFARELTPGVAALIKKLDAATAAKSEAGLASCVIVLSDAKDLAASLGKWAQAEKITHTVLATYAATGPAKYALAPDAAVTVLLYTKHTVKANHTFRAGELKDAGADAVVADIAKILPRE</sequence>
<evidence type="ECO:0000313" key="2">
    <source>
        <dbReference type="EMBL" id="QJX01289.1"/>
    </source>
</evidence>
<dbReference type="KEGG" id="ftj:FTUN_8931"/>
<accession>A0A6M5Z4X7</accession>
<dbReference type="Proteomes" id="UP000503447">
    <property type="component" value="Chromosome"/>
</dbReference>
<name>A0A6M5Z4X7_9BACT</name>
<evidence type="ECO:0008006" key="4">
    <source>
        <dbReference type="Google" id="ProtNLM"/>
    </source>
</evidence>
<organism evidence="2 3">
    <name type="scientific">Frigoriglobus tundricola</name>
    <dbReference type="NCBI Taxonomy" id="2774151"/>
    <lineage>
        <taxon>Bacteria</taxon>
        <taxon>Pseudomonadati</taxon>
        <taxon>Planctomycetota</taxon>
        <taxon>Planctomycetia</taxon>
        <taxon>Gemmatales</taxon>
        <taxon>Gemmataceae</taxon>
        <taxon>Frigoriglobus</taxon>
    </lineage>
</organism>
<protein>
    <recommendedName>
        <fullName evidence="4">Thioredoxin domain-containing protein</fullName>
    </recommendedName>
</protein>
<feature type="signal peptide" evidence="1">
    <location>
        <begin position="1"/>
        <end position="19"/>
    </location>
</feature>
<keyword evidence="3" id="KW-1185">Reference proteome</keyword>
<dbReference type="AlphaFoldDB" id="A0A6M5Z4X7"/>
<evidence type="ECO:0000256" key="1">
    <source>
        <dbReference type="SAM" id="SignalP"/>
    </source>
</evidence>
<feature type="chain" id="PRO_5026761310" description="Thioredoxin domain-containing protein" evidence="1">
    <location>
        <begin position="20"/>
        <end position="183"/>
    </location>
</feature>
<dbReference type="RefSeq" id="WP_171475867.1">
    <property type="nucleotide sequence ID" value="NZ_CP053452.2"/>
</dbReference>